<feature type="domain" description="Xrn1 N-terminal" evidence="5">
    <location>
        <begin position="134"/>
        <end position="233"/>
    </location>
</feature>
<sequence>MAEAGYSCPLDPGLCAYHCRSNVIGSGGDFQGKRPCDEACLSVFNLVYSLILHSTIIIIFKMGIPGFSGWLESKYLSVIKQCVKGNEQTSNPDETRIDNLYLDMNEIIYSCANPKAKMYDQRAALFRHAKNYFSGDEKTTKCDIKPGIIFMSKLSDKLRPYIYDRINKNPAWNSIIVILSDVNVLGEGEHKIMDFTRTQKLHNLTKSHILFSTDSDMVSLGLTVHSDNIRIMRLKDKEKPHTFADLKLLREEIKDEFIGDSERIIDDWKQESINNPSTMEFRPPPFQKSKNPISSIESGTSWQRQYYKDKFGFKKDQMENKPLEVVQHYIEGLCWMLHYYYKGVPSWDWYYQNYYPPLASTFSNFEDIHVDFNQKSEPLKPLEHMSATFPSKYAHPAVDAHGKRFEEQYIIKLPFVNEKRLYGALKSIDSTLIEEEEKRNRFDDERLFVYSTNPSYQEFDNMNTNNENEIALSENMKQQIIPEDAVPKMNNQVLCVKYRNGIT</sequence>
<dbReference type="GO" id="GO:0005634">
    <property type="term" value="C:nucleus"/>
    <property type="evidence" value="ECO:0007669"/>
    <property type="project" value="TreeGrafter"/>
</dbReference>
<name>A0A819N118_9BILA</name>
<evidence type="ECO:0000256" key="2">
    <source>
        <dbReference type="ARBA" id="ARBA00022801"/>
    </source>
</evidence>
<reference evidence="7" key="1">
    <citation type="submission" date="2021-02" db="EMBL/GenBank/DDBJ databases">
        <authorList>
            <person name="Nowell W R."/>
        </authorList>
    </citation>
    <scope>NUCLEOTIDE SEQUENCE</scope>
</reference>
<dbReference type="InterPro" id="IPR041412">
    <property type="entry name" value="Xrn1_helical"/>
</dbReference>
<dbReference type="Proteomes" id="UP000663844">
    <property type="component" value="Unassembled WGS sequence"/>
</dbReference>
<evidence type="ECO:0000256" key="4">
    <source>
        <dbReference type="ARBA" id="ARBA00038299"/>
    </source>
</evidence>
<evidence type="ECO:0000259" key="6">
    <source>
        <dbReference type="Pfam" id="PF17846"/>
    </source>
</evidence>
<dbReference type="PANTHER" id="PTHR12341:SF7">
    <property type="entry name" value="5'-3' EXORIBONUCLEASE 1"/>
    <property type="match status" value="1"/>
</dbReference>
<comment type="caution">
    <text evidence="7">The sequence shown here is derived from an EMBL/GenBank/DDBJ whole genome shotgun (WGS) entry which is preliminary data.</text>
</comment>
<dbReference type="Gene3D" id="3.40.50.12390">
    <property type="match status" value="1"/>
</dbReference>
<protein>
    <submittedName>
        <fullName evidence="7">Uncharacterized protein</fullName>
    </submittedName>
</protein>
<dbReference type="InterPro" id="IPR027073">
    <property type="entry name" value="5_3_exoribonuclease"/>
</dbReference>
<evidence type="ECO:0000313" key="7">
    <source>
        <dbReference type="EMBL" id="CAF3988910.1"/>
    </source>
</evidence>
<dbReference type="PANTHER" id="PTHR12341">
    <property type="entry name" value="5'-&gt;3' EXORIBONUCLEASE"/>
    <property type="match status" value="1"/>
</dbReference>
<evidence type="ECO:0000256" key="1">
    <source>
        <dbReference type="ARBA" id="ARBA00022722"/>
    </source>
</evidence>
<dbReference type="EMBL" id="CAJOAZ010003159">
    <property type="protein sequence ID" value="CAF3988910.1"/>
    <property type="molecule type" value="Genomic_DNA"/>
</dbReference>
<feature type="domain" description="Xrn1 helical" evidence="6">
    <location>
        <begin position="398"/>
        <end position="484"/>
    </location>
</feature>
<comment type="similarity">
    <text evidence="4">Belongs to the 5'-3' exonuclease family.</text>
</comment>
<dbReference type="InterPro" id="IPR004859">
    <property type="entry name" value="Xrn1_N"/>
</dbReference>
<keyword evidence="3" id="KW-0269">Exonuclease</keyword>
<dbReference type="AlphaFoldDB" id="A0A819N118"/>
<dbReference type="Gene3D" id="1.25.40.1050">
    <property type="match status" value="1"/>
</dbReference>
<feature type="domain" description="Xrn1 helical" evidence="6">
    <location>
        <begin position="301"/>
        <end position="394"/>
    </location>
</feature>
<gene>
    <name evidence="7" type="ORF">OXD698_LOCUS28829</name>
</gene>
<keyword evidence="1" id="KW-0540">Nuclease</keyword>
<keyword evidence="2" id="KW-0378">Hydrolase</keyword>
<evidence type="ECO:0000256" key="3">
    <source>
        <dbReference type="ARBA" id="ARBA00022839"/>
    </source>
</evidence>
<dbReference type="GO" id="GO:0000956">
    <property type="term" value="P:nuclear-transcribed mRNA catabolic process"/>
    <property type="evidence" value="ECO:0007669"/>
    <property type="project" value="TreeGrafter"/>
</dbReference>
<accession>A0A819N118</accession>
<organism evidence="7 8">
    <name type="scientific">Adineta steineri</name>
    <dbReference type="NCBI Taxonomy" id="433720"/>
    <lineage>
        <taxon>Eukaryota</taxon>
        <taxon>Metazoa</taxon>
        <taxon>Spiralia</taxon>
        <taxon>Gnathifera</taxon>
        <taxon>Rotifera</taxon>
        <taxon>Eurotatoria</taxon>
        <taxon>Bdelloidea</taxon>
        <taxon>Adinetida</taxon>
        <taxon>Adinetidae</taxon>
        <taxon>Adineta</taxon>
    </lineage>
</organism>
<evidence type="ECO:0000259" key="5">
    <source>
        <dbReference type="Pfam" id="PF03159"/>
    </source>
</evidence>
<dbReference type="Pfam" id="PF03159">
    <property type="entry name" value="XRN_N"/>
    <property type="match status" value="2"/>
</dbReference>
<proteinExistence type="inferred from homology"/>
<feature type="domain" description="Xrn1 N-terminal" evidence="5">
    <location>
        <begin position="62"/>
        <end position="122"/>
    </location>
</feature>
<dbReference type="Pfam" id="PF17846">
    <property type="entry name" value="XRN_M"/>
    <property type="match status" value="2"/>
</dbReference>
<evidence type="ECO:0000313" key="8">
    <source>
        <dbReference type="Proteomes" id="UP000663844"/>
    </source>
</evidence>
<dbReference type="GO" id="GO:0004534">
    <property type="term" value="F:5'-3' RNA exonuclease activity"/>
    <property type="evidence" value="ECO:0007669"/>
    <property type="project" value="TreeGrafter"/>
</dbReference>
<dbReference type="GO" id="GO:0003723">
    <property type="term" value="F:RNA binding"/>
    <property type="evidence" value="ECO:0007669"/>
    <property type="project" value="TreeGrafter"/>
</dbReference>